<sequence>MDCGTPFCQSRHLSGCPVANLIPEWNALVYRDEWREAHLRLSATNNFPEFTGRVCPAPCEGACVAGLVEEPVTIKNIEYAIVDRAWEEGWITPRLPPMRTGLNVAVVGSGPAGLAAADELNQMGHSVAVFEREDRIGGLLMYGIPNMKLDKSTVNRRIQLLHDEGITFRTNADVGSNVRESLADQMDAIVLCTGASIPRHADVPGKDLAGFLTSNQKRLLASKEGSLKSRWNKDWINAEGKDVVVIGGGDTGTDCIATALRHRCRSIVNLEHNTAPPLTRSPANPWPQYPKIHGVDYGHAEVLAVFGEDPRQYERSTVRFEGDELGHLTHVVRLCCCC</sequence>
<comment type="pathway">
    <text evidence="4">Amino-acid biosynthesis.</text>
</comment>
<dbReference type="Proteomes" id="UP000285060">
    <property type="component" value="Unassembled WGS sequence"/>
</dbReference>
<evidence type="ECO:0000259" key="5">
    <source>
        <dbReference type="Pfam" id="PF07992"/>
    </source>
</evidence>
<dbReference type="EMBL" id="QUSY01000014">
    <property type="protein sequence ID" value="RHY34895.1"/>
    <property type="molecule type" value="Genomic_DNA"/>
</dbReference>
<dbReference type="AlphaFoldDB" id="A0A3R7D776"/>
<dbReference type="PANTHER" id="PTHR43100">
    <property type="entry name" value="GLUTAMATE SYNTHASE [NADPH] SMALL CHAIN"/>
    <property type="match status" value="1"/>
</dbReference>
<evidence type="ECO:0000256" key="1">
    <source>
        <dbReference type="ARBA" id="ARBA00022605"/>
    </source>
</evidence>
<evidence type="ECO:0000259" key="6">
    <source>
        <dbReference type="Pfam" id="PF14691"/>
    </source>
</evidence>
<dbReference type="VEuPathDB" id="FungiDB:H310_13190"/>
<gene>
    <name evidence="7" type="ORF">DYB32_000594</name>
</gene>
<dbReference type="GO" id="GO:0016639">
    <property type="term" value="F:oxidoreductase activity, acting on the CH-NH2 group of donors, NAD or NADP as acceptor"/>
    <property type="evidence" value="ECO:0007669"/>
    <property type="project" value="InterPro"/>
</dbReference>
<proteinExistence type="predicted"/>
<evidence type="ECO:0000256" key="2">
    <source>
        <dbReference type="ARBA" id="ARBA00023002"/>
    </source>
</evidence>
<dbReference type="GO" id="GO:0051536">
    <property type="term" value="F:iron-sulfur cluster binding"/>
    <property type="evidence" value="ECO:0007669"/>
    <property type="project" value="InterPro"/>
</dbReference>
<keyword evidence="8" id="KW-1185">Reference proteome</keyword>
<evidence type="ECO:0000313" key="7">
    <source>
        <dbReference type="EMBL" id="RHY34895.1"/>
    </source>
</evidence>
<keyword evidence="2" id="KW-0560">Oxidoreductase</keyword>
<dbReference type="NCBIfam" id="TIGR01317">
    <property type="entry name" value="GOGAT_sm_gam"/>
    <property type="match status" value="1"/>
</dbReference>
<dbReference type="InterPro" id="IPR036188">
    <property type="entry name" value="FAD/NAD-bd_sf"/>
</dbReference>
<dbReference type="Pfam" id="PF07992">
    <property type="entry name" value="Pyr_redox_2"/>
    <property type="match status" value="1"/>
</dbReference>
<feature type="domain" description="Dihydroprymidine dehydrogenase" evidence="6">
    <location>
        <begin position="2"/>
        <end position="89"/>
    </location>
</feature>
<evidence type="ECO:0000313" key="8">
    <source>
        <dbReference type="Proteomes" id="UP000285060"/>
    </source>
</evidence>
<dbReference type="Gene3D" id="3.50.50.60">
    <property type="entry name" value="FAD/NAD(P)-binding domain"/>
    <property type="match status" value="2"/>
</dbReference>
<protein>
    <submittedName>
        <fullName evidence="7">Uncharacterized protein</fullName>
    </submittedName>
</protein>
<dbReference type="PANTHER" id="PTHR43100:SF1">
    <property type="entry name" value="GLUTAMATE SYNTHASE [NADPH] SMALL CHAIN"/>
    <property type="match status" value="1"/>
</dbReference>
<dbReference type="InterPro" id="IPR051394">
    <property type="entry name" value="Glutamate_Synthase"/>
</dbReference>
<keyword evidence="1" id="KW-0028">Amino-acid biosynthesis</keyword>
<organism evidence="7 8">
    <name type="scientific">Aphanomyces invadans</name>
    <dbReference type="NCBI Taxonomy" id="157072"/>
    <lineage>
        <taxon>Eukaryota</taxon>
        <taxon>Sar</taxon>
        <taxon>Stramenopiles</taxon>
        <taxon>Oomycota</taxon>
        <taxon>Saprolegniomycetes</taxon>
        <taxon>Saprolegniales</taxon>
        <taxon>Verrucalvaceae</taxon>
        <taxon>Aphanomyces</taxon>
    </lineage>
</organism>
<dbReference type="InterPro" id="IPR028261">
    <property type="entry name" value="DPD_II"/>
</dbReference>
<dbReference type="Pfam" id="PF14691">
    <property type="entry name" value="Fer4_20"/>
    <property type="match status" value="1"/>
</dbReference>
<comment type="caution">
    <text evidence="7">The sequence shown here is derived from an EMBL/GenBank/DDBJ whole genome shotgun (WGS) entry which is preliminary data.</text>
</comment>
<reference evidence="7 8" key="1">
    <citation type="submission" date="2018-08" db="EMBL/GenBank/DDBJ databases">
        <title>Aphanomyces genome sequencing and annotation.</title>
        <authorList>
            <person name="Minardi D."/>
            <person name="Oidtmann B."/>
            <person name="Van Der Giezen M."/>
            <person name="Studholme D.J."/>
        </authorList>
    </citation>
    <scope>NUCLEOTIDE SEQUENCE [LARGE SCALE GENOMIC DNA]</scope>
    <source>
        <strain evidence="7 8">NJM0002</strain>
    </source>
</reference>
<keyword evidence="3" id="KW-0314">Glutamate biosynthesis</keyword>
<feature type="domain" description="FAD/NAD(P)-binding" evidence="5">
    <location>
        <begin position="103"/>
        <end position="270"/>
    </location>
</feature>
<name>A0A3R7D776_9STRA</name>
<dbReference type="InterPro" id="IPR009051">
    <property type="entry name" value="Helical_ferredxn"/>
</dbReference>
<evidence type="ECO:0000256" key="4">
    <source>
        <dbReference type="ARBA" id="ARBA00029440"/>
    </source>
</evidence>
<dbReference type="Gene3D" id="1.10.1060.10">
    <property type="entry name" value="Alpha-helical ferredoxin"/>
    <property type="match status" value="1"/>
</dbReference>
<dbReference type="InterPro" id="IPR006005">
    <property type="entry name" value="Glut_synth_ssu1"/>
</dbReference>
<dbReference type="GO" id="GO:0006537">
    <property type="term" value="P:glutamate biosynthetic process"/>
    <property type="evidence" value="ECO:0007669"/>
    <property type="project" value="UniProtKB-KW"/>
</dbReference>
<accession>A0A3R7D776</accession>
<dbReference type="PRINTS" id="PR00419">
    <property type="entry name" value="ADXRDTASE"/>
</dbReference>
<dbReference type="InterPro" id="IPR023753">
    <property type="entry name" value="FAD/NAD-binding_dom"/>
</dbReference>
<dbReference type="SUPFAM" id="SSF46548">
    <property type="entry name" value="alpha-helical ferredoxin"/>
    <property type="match status" value="1"/>
</dbReference>
<evidence type="ECO:0000256" key="3">
    <source>
        <dbReference type="ARBA" id="ARBA00023164"/>
    </source>
</evidence>
<dbReference type="SUPFAM" id="SSF51971">
    <property type="entry name" value="Nucleotide-binding domain"/>
    <property type="match status" value="1"/>
</dbReference>